<dbReference type="Proteomes" id="UP000007305">
    <property type="component" value="Chromosome 1"/>
</dbReference>
<proteinExistence type="predicted"/>
<evidence type="ECO:0000256" key="1">
    <source>
        <dbReference type="SAM" id="MobiDB-lite"/>
    </source>
</evidence>
<keyword evidence="3" id="KW-1185">Reference proteome</keyword>
<feature type="compositionally biased region" description="Basic residues" evidence="1">
    <location>
        <begin position="46"/>
        <end position="75"/>
    </location>
</feature>
<reference evidence="2" key="2">
    <citation type="submission" date="2019-07" db="EMBL/GenBank/DDBJ databases">
        <authorList>
            <person name="Seetharam A."/>
            <person name="Woodhouse M."/>
            <person name="Cannon E."/>
        </authorList>
    </citation>
    <scope>NUCLEOTIDE SEQUENCE [LARGE SCALE GENOMIC DNA]</scope>
    <source>
        <strain evidence="2">cv. B73</strain>
    </source>
</reference>
<dbReference type="EnsemblPlants" id="Zm00001eb064240_T001">
    <property type="protein sequence ID" value="Zm00001eb064240_P001"/>
    <property type="gene ID" value="Zm00001eb064240"/>
</dbReference>
<sequence length="145" mass="15701">MGGAGGWICDGRHGRPSPLSSRRSHDSQRQRVTARGLRPPGASRGARLRHSPRPRCRSRLRRGCQRQRVGVRTRGRSSAVGRAWCSDLRRTARATGSVRLRRSDAGQGRRVGCQICYVAEGQARADPLAVLSASSAAVPDSGSNY</sequence>
<dbReference type="InParanoid" id="A0A804M772"/>
<evidence type="ECO:0000313" key="3">
    <source>
        <dbReference type="Proteomes" id="UP000007305"/>
    </source>
</evidence>
<name>A0A804M772_MAIZE</name>
<accession>A0A804M772</accession>
<reference evidence="3" key="1">
    <citation type="submission" date="2015-12" db="EMBL/GenBank/DDBJ databases">
        <title>Update maize B73 reference genome by single molecule sequencing technologies.</title>
        <authorList>
            <consortium name="Maize Genome Sequencing Project"/>
            <person name="Ware D."/>
        </authorList>
    </citation>
    <scope>NUCLEOTIDE SEQUENCE [LARGE SCALE GENOMIC DNA]</scope>
    <source>
        <strain evidence="3">cv. B73</strain>
    </source>
</reference>
<dbReference type="Gramene" id="Zm00001eb064240_T001">
    <property type="protein sequence ID" value="Zm00001eb064240_P001"/>
    <property type="gene ID" value="Zm00001eb064240"/>
</dbReference>
<reference evidence="2" key="3">
    <citation type="submission" date="2021-05" db="UniProtKB">
        <authorList>
            <consortium name="EnsemblPlants"/>
        </authorList>
    </citation>
    <scope>IDENTIFICATION</scope>
    <source>
        <strain evidence="2">cv. B73</strain>
    </source>
</reference>
<organism evidence="2 3">
    <name type="scientific">Zea mays</name>
    <name type="common">Maize</name>
    <dbReference type="NCBI Taxonomy" id="4577"/>
    <lineage>
        <taxon>Eukaryota</taxon>
        <taxon>Viridiplantae</taxon>
        <taxon>Streptophyta</taxon>
        <taxon>Embryophyta</taxon>
        <taxon>Tracheophyta</taxon>
        <taxon>Spermatophyta</taxon>
        <taxon>Magnoliopsida</taxon>
        <taxon>Liliopsida</taxon>
        <taxon>Poales</taxon>
        <taxon>Poaceae</taxon>
        <taxon>PACMAD clade</taxon>
        <taxon>Panicoideae</taxon>
        <taxon>Andropogonodae</taxon>
        <taxon>Andropogoneae</taxon>
        <taxon>Tripsacinae</taxon>
        <taxon>Zea</taxon>
    </lineage>
</organism>
<dbReference type="AlphaFoldDB" id="A0A804M772"/>
<protein>
    <submittedName>
        <fullName evidence="2">Uncharacterized protein</fullName>
    </submittedName>
</protein>
<evidence type="ECO:0000313" key="2">
    <source>
        <dbReference type="EnsemblPlants" id="Zm00001eb064240_P001"/>
    </source>
</evidence>
<feature type="region of interest" description="Disordered" evidence="1">
    <location>
        <begin position="1"/>
        <end position="76"/>
    </location>
</feature>